<evidence type="ECO:0000256" key="11">
    <source>
        <dbReference type="SAM" id="Phobius"/>
    </source>
</evidence>
<keyword evidence="4" id="KW-0145">Chemotaxis</keyword>
<evidence type="ECO:0000256" key="6">
    <source>
        <dbReference type="ARBA" id="ARBA00022989"/>
    </source>
</evidence>
<keyword evidence="6 11" id="KW-1133">Transmembrane helix</keyword>
<dbReference type="PANTHER" id="PTHR32089">
    <property type="entry name" value="METHYL-ACCEPTING CHEMOTAXIS PROTEIN MCPB"/>
    <property type="match status" value="1"/>
</dbReference>
<dbReference type="Gene3D" id="1.10.287.950">
    <property type="entry name" value="Methyl-accepting chemotaxis protein"/>
    <property type="match status" value="1"/>
</dbReference>
<comment type="similarity">
    <text evidence="9">Belongs to the methyl-accepting chemotaxis (MCP) protein family.</text>
</comment>
<dbReference type="AlphaFoldDB" id="A0A024HDC3"/>
<sequence length="540" mass="57352">MLRAISIGRRATLGFAAMGALLVFLGVFALLKLSALRDVSQEMDDTWMPGINQMTELSTQISHIRLESMRLLVSNDSAIRQRSLDRIEQARRAQEEAFQAYAKLTAGNDEAASTDALRQAVDSYLGLVDELIRDVRGNDTQAALALMNGPIAQQGGNVHQRLQELISFNRMGAQEAADQAERQYQQDRLVVIGALLLSIVLTFALAVLLTRSIVQPLSHAVQVARTIAGGDLSQRFSIEGKDEAAQLLHALGDMRESLRATIRGIGQSATQLASAAEEMSSVMEQSTRALQAQSDQIEQAATAVNQMTSAVEEVAQNASSTSAASKEAIAAAEAGQARVGETSDAIGTLAGEVGQASQQAERLASQAQDIGKVLEVIRSVAEQTNLLALNAAIEAARAGDAGRGFAVVADEVRSLAQRTQSSTREIEELVAAIQSGSSRTVEALASSGAHAERTVGRTGEASASLEAILARMSLINERNLVIASATEEQAQVAREVDRNLTTIRDLAQQTSAGATQTSAASHELSRLAVDLNAMVTRFVV</sequence>
<evidence type="ECO:0000256" key="10">
    <source>
        <dbReference type="PROSITE-ProRule" id="PRU00284"/>
    </source>
</evidence>
<feature type="domain" description="HAMP" evidence="13">
    <location>
        <begin position="211"/>
        <end position="263"/>
    </location>
</feature>
<feature type="transmembrane region" description="Helical" evidence="11">
    <location>
        <begin position="189"/>
        <end position="209"/>
    </location>
</feature>
<dbReference type="Pfam" id="PF00672">
    <property type="entry name" value="HAMP"/>
    <property type="match status" value="1"/>
</dbReference>
<dbReference type="EMBL" id="HG322950">
    <property type="protein sequence ID" value="CDF82507.1"/>
    <property type="molecule type" value="Genomic_DNA"/>
</dbReference>
<evidence type="ECO:0000256" key="1">
    <source>
        <dbReference type="ARBA" id="ARBA00004651"/>
    </source>
</evidence>
<dbReference type="InterPro" id="IPR024478">
    <property type="entry name" value="HlyB_4HB_MCP"/>
</dbReference>
<dbReference type="PATRIC" id="fig|1301098.3.peg.1155"/>
<dbReference type="Pfam" id="PF00015">
    <property type="entry name" value="MCPsignal"/>
    <property type="match status" value="1"/>
</dbReference>
<evidence type="ECO:0000256" key="9">
    <source>
        <dbReference type="ARBA" id="ARBA00029447"/>
    </source>
</evidence>
<protein>
    <submittedName>
        <fullName evidence="14">Putative methyl-accepting chemotaxis protein</fullName>
    </submittedName>
</protein>
<evidence type="ECO:0000256" key="8">
    <source>
        <dbReference type="ARBA" id="ARBA00023224"/>
    </source>
</evidence>
<dbReference type="GO" id="GO:0006935">
    <property type="term" value="P:chemotaxis"/>
    <property type="evidence" value="ECO:0007669"/>
    <property type="project" value="UniProtKB-KW"/>
</dbReference>
<comment type="subcellular location">
    <subcellularLocation>
        <location evidence="1">Cell membrane</location>
        <topology evidence="1">Multi-pass membrane protein</topology>
    </subcellularLocation>
</comment>
<dbReference type="GO" id="GO:0004888">
    <property type="term" value="F:transmembrane signaling receptor activity"/>
    <property type="evidence" value="ECO:0007669"/>
    <property type="project" value="InterPro"/>
</dbReference>
<evidence type="ECO:0000256" key="4">
    <source>
        <dbReference type="ARBA" id="ARBA00022500"/>
    </source>
</evidence>
<feature type="transmembrane region" description="Helical" evidence="11">
    <location>
        <begin position="12"/>
        <end position="31"/>
    </location>
</feature>
<evidence type="ECO:0000256" key="7">
    <source>
        <dbReference type="ARBA" id="ARBA00023136"/>
    </source>
</evidence>
<evidence type="ECO:0000256" key="3">
    <source>
        <dbReference type="ARBA" id="ARBA00022481"/>
    </source>
</evidence>
<dbReference type="SUPFAM" id="SSF58104">
    <property type="entry name" value="Methyl-accepting chemotaxis protein (MCP) signaling domain"/>
    <property type="match status" value="1"/>
</dbReference>
<dbReference type="STRING" id="1301098.PKB_1142"/>
<dbReference type="GO" id="GO:0005886">
    <property type="term" value="C:plasma membrane"/>
    <property type="evidence" value="ECO:0007669"/>
    <property type="project" value="UniProtKB-SubCell"/>
</dbReference>
<name>A0A024HDC3_PSEKB</name>
<dbReference type="KEGG" id="pkc:PKB_1142"/>
<dbReference type="PANTHER" id="PTHR32089:SF120">
    <property type="entry name" value="METHYL-ACCEPTING CHEMOTAXIS PROTEIN TLPQ"/>
    <property type="match status" value="1"/>
</dbReference>
<proteinExistence type="inferred from homology"/>
<keyword evidence="8 10" id="KW-0807">Transducer</keyword>
<dbReference type="PROSITE" id="PS50111">
    <property type="entry name" value="CHEMOTAXIS_TRANSDUC_2"/>
    <property type="match status" value="1"/>
</dbReference>
<dbReference type="PRINTS" id="PR00260">
    <property type="entry name" value="CHEMTRNSDUCR"/>
</dbReference>
<dbReference type="InterPro" id="IPR004090">
    <property type="entry name" value="Chemotax_Me-accpt_rcpt"/>
</dbReference>
<dbReference type="SMART" id="SM00304">
    <property type="entry name" value="HAMP"/>
    <property type="match status" value="2"/>
</dbReference>
<keyword evidence="2" id="KW-1003">Cell membrane</keyword>
<dbReference type="RefSeq" id="WP_043249765.1">
    <property type="nucleotide sequence ID" value="NZ_HG322950.1"/>
</dbReference>
<evidence type="ECO:0000256" key="5">
    <source>
        <dbReference type="ARBA" id="ARBA00022692"/>
    </source>
</evidence>
<dbReference type="SMART" id="SM00283">
    <property type="entry name" value="MA"/>
    <property type="match status" value="1"/>
</dbReference>
<reference evidence="14 15" key="2">
    <citation type="submission" date="2014-05" db="EMBL/GenBank/DDBJ databases">
        <title>Genome sequence of the 3-chlorobenzoate degrading bacterium Pseudomonas knackmussii B13 shows multiple evidence for horizontal gene transfer.</title>
        <authorList>
            <person name="Miyazaki R."/>
            <person name="Bertelli C."/>
            <person name="Falquet L."/>
            <person name="Robinson-Rechavi M."/>
            <person name="Gharib W."/>
            <person name="Roy S."/>
            <person name="Van der Meer J.R."/>
        </authorList>
    </citation>
    <scope>NUCLEOTIDE SEQUENCE [LARGE SCALE GENOMIC DNA]</scope>
    <source>
        <strain evidence="14 15">B13</strain>
    </source>
</reference>
<feature type="domain" description="Methyl-accepting transducer" evidence="12">
    <location>
        <begin position="268"/>
        <end position="504"/>
    </location>
</feature>
<accession>A0A024HDC3</accession>
<dbReference type="HOGENOM" id="CLU_000445_107_27_6"/>
<dbReference type="Pfam" id="PF12729">
    <property type="entry name" value="4HB_MCP_1"/>
    <property type="match status" value="1"/>
</dbReference>
<evidence type="ECO:0000313" key="15">
    <source>
        <dbReference type="Proteomes" id="UP000025241"/>
    </source>
</evidence>
<evidence type="ECO:0000313" key="14">
    <source>
        <dbReference type="EMBL" id="CDF82507.1"/>
    </source>
</evidence>
<dbReference type="FunFam" id="1.10.287.950:FF:000001">
    <property type="entry name" value="Methyl-accepting chemotaxis sensory transducer"/>
    <property type="match status" value="1"/>
</dbReference>
<dbReference type="eggNOG" id="COG0840">
    <property type="taxonomic scope" value="Bacteria"/>
</dbReference>
<gene>
    <name evidence="14" type="ORF">PKB_1142</name>
</gene>
<evidence type="ECO:0000259" key="13">
    <source>
        <dbReference type="PROSITE" id="PS50885"/>
    </source>
</evidence>
<keyword evidence="15" id="KW-1185">Reference proteome</keyword>
<dbReference type="CDD" id="cd06225">
    <property type="entry name" value="HAMP"/>
    <property type="match status" value="1"/>
</dbReference>
<dbReference type="PROSITE" id="PS50885">
    <property type="entry name" value="HAMP"/>
    <property type="match status" value="1"/>
</dbReference>
<organism evidence="14 15">
    <name type="scientific">Pseudomonas knackmussii (strain DSM 6978 / CCUG 54928 / LMG 23759 / B13)</name>
    <dbReference type="NCBI Taxonomy" id="1301098"/>
    <lineage>
        <taxon>Bacteria</taxon>
        <taxon>Pseudomonadati</taxon>
        <taxon>Pseudomonadota</taxon>
        <taxon>Gammaproteobacteria</taxon>
        <taxon>Pseudomonadales</taxon>
        <taxon>Pseudomonadaceae</taxon>
        <taxon>Pseudomonas</taxon>
    </lineage>
</organism>
<dbReference type="OrthoDB" id="8724574at2"/>
<dbReference type="InterPro" id="IPR004089">
    <property type="entry name" value="MCPsignal_dom"/>
</dbReference>
<keyword evidence="7 11" id="KW-0472">Membrane</keyword>
<keyword evidence="5 11" id="KW-0812">Transmembrane</keyword>
<evidence type="ECO:0000256" key="2">
    <source>
        <dbReference type="ARBA" id="ARBA00022475"/>
    </source>
</evidence>
<dbReference type="Proteomes" id="UP000025241">
    <property type="component" value="Chromosome I"/>
</dbReference>
<dbReference type="GO" id="GO:0007165">
    <property type="term" value="P:signal transduction"/>
    <property type="evidence" value="ECO:0007669"/>
    <property type="project" value="UniProtKB-KW"/>
</dbReference>
<keyword evidence="3" id="KW-0488">Methylation</keyword>
<dbReference type="InterPro" id="IPR003660">
    <property type="entry name" value="HAMP_dom"/>
</dbReference>
<reference evidence="14 15" key="1">
    <citation type="submission" date="2013-03" db="EMBL/GenBank/DDBJ databases">
        <authorList>
            <person name="Linke B."/>
        </authorList>
    </citation>
    <scope>NUCLEOTIDE SEQUENCE [LARGE SCALE GENOMIC DNA]</scope>
    <source>
        <strain evidence="14 15">B13</strain>
    </source>
</reference>
<evidence type="ECO:0000259" key="12">
    <source>
        <dbReference type="PROSITE" id="PS50111"/>
    </source>
</evidence>